<comment type="caution">
    <text evidence="2">The sequence shown here is derived from an EMBL/GenBank/DDBJ whole genome shotgun (WGS) entry which is preliminary data.</text>
</comment>
<evidence type="ECO:0008006" key="4">
    <source>
        <dbReference type="Google" id="ProtNLM"/>
    </source>
</evidence>
<evidence type="ECO:0000313" key="3">
    <source>
        <dbReference type="Proteomes" id="UP000289650"/>
    </source>
</evidence>
<dbReference type="AlphaFoldDB" id="A0A4Q2A553"/>
<reference evidence="2 3" key="1">
    <citation type="submission" date="2018-08" db="EMBL/GenBank/DDBJ databases">
        <title>Mountain-cultivated ginseng endophyte, Burkholderia stabilis and its activity against ginseng root rot disease.</title>
        <authorList>
            <person name="Tapan Kumar M."/>
            <person name="Bae H."/>
            <person name="Shanmugam G."/>
            <person name="Jeon J."/>
        </authorList>
    </citation>
    <scope>NUCLEOTIDE SEQUENCE [LARGE SCALE GENOMIC DNA]</scope>
    <source>
        <strain evidence="2 3">EB159</strain>
    </source>
</reference>
<sequence length="70" mass="7765">MQGLMMDRPLLTASILQHAERTYGDVEIVARETDGSLFCYTYRDMAQRARQLDRGGRANSDGRVSGMPGA</sequence>
<accession>A0A4Q2A553</accession>
<gene>
    <name evidence="2" type="ORF">D1006_39295</name>
</gene>
<evidence type="ECO:0000256" key="1">
    <source>
        <dbReference type="SAM" id="MobiDB-lite"/>
    </source>
</evidence>
<proteinExistence type="predicted"/>
<name>A0A4Q2A553_9BURK</name>
<dbReference type="Proteomes" id="UP000289650">
    <property type="component" value="Unassembled WGS sequence"/>
</dbReference>
<evidence type="ECO:0000313" key="2">
    <source>
        <dbReference type="EMBL" id="RXV64412.1"/>
    </source>
</evidence>
<feature type="region of interest" description="Disordered" evidence="1">
    <location>
        <begin position="50"/>
        <end position="70"/>
    </location>
</feature>
<organism evidence="2 3">
    <name type="scientific">Burkholderia stabilis</name>
    <dbReference type="NCBI Taxonomy" id="95485"/>
    <lineage>
        <taxon>Bacteria</taxon>
        <taxon>Pseudomonadati</taxon>
        <taxon>Pseudomonadota</taxon>
        <taxon>Betaproteobacteria</taxon>
        <taxon>Burkholderiales</taxon>
        <taxon>Burkholderiaceae</taxon>
        <taxon>Burkholderia</taxon>
        <taxon>Burkholderia cepacia complex</taxon>
    </lineage>
</organism>
<protein>
    <recommendedName>
        <fullName evidence="4">AMP-dependent synthetase/ligase domain-containing protein</fullName>
    </recommendedName>
</protein>
<dbReference type="EMBL" id="QWEX01000004">
    <property type="protein sequence ID" value="RXV64412.1"/>
    <property type="molecule type" value="Genomic_DNA"/>
</dbReference>